<accession>A0A2M4CAU6</accession>
<evidence type="ECO:0000313" key="1">
    <source>
        <dbReference type="EMBL" id="MBW62355.1"/>
    </source>
</evidence>
<protein>
    <submittedName>
        <fullName evidence="1">Putative secreted protein</fullName>
    </submittedName>
</protein>
<organism evidence="1">
    <name type="scientific">Anopheles marajoara</name>
    <dbReference type="NCBI Taxonomy" id="58244"/>
    <lineage>
        <taxon>Eukaryota</taxon>
        <taxon>Metazoa</taxon>
        <taxon>Ecdysozoa</taxon>
        <taxon>Arthropoda</taxon>
        <taxon>Hexapoda</taxon>
        <taxon>Insecta</taxon>
        <taxon>Pterygota</taxon>
        <taxon>Neoptera</taxon>
        <taxon>Endopterygota</taxon>
        <taxon>Diptera</taxon>
        <taxon>Nematocera</taxon>
        <taxon>Culicoidea</taxon>
        <taxon>Culicidae</taxon>
        <taxon>Anophelinae</taxon>
        <taxon>Anopheles</taxon>
    </lineage>
</organism>
<sequence length="85" mass="9319">MLLLLKTHSLDGRFWLVFCLLPCNFSRYSPSKSTGGNPLPRGETRQLMLAILPSRSGFLSRPLSLYLSGVATVHHSGSSQPSSML</sequence>
<dbReference type="EMBL" id="GGFJ01013214">
    <property type="protein sequence ID" value="MBW62355.1"/>
    <property type="molecule type" value="Transcribed_RNA"/>
</dbReference>
<proteinExistence type="predicted"/>
<name>A0A2M4CAU6_9DIPT</name>
<dbReference type="AlphaFoldDB" id="A0A2M4CAU6"/>
<reference evidence="1" key="1">
    <citation type="submission" date="2018-01" db="EMBL/GenBank/DDBJ databases">
        <title>An insight into the sialome of Amazonian anophelines.</title>
        <authorList>
            <person name="Ribeiro J.M."/>
            <person name="Scarpassa V."/>
            <person name="Calvo E."/>
        </authorList>
    </citation>
    <scope>NUCLEOTIDE SEQUENCE</scope>
    <source>
        <tissue evidence="1">Salivary glands</tissue>
    </source>
</reference>